<dbReference type="SUPFAM" id="SSF55729">
    <property type="entry name" value="Acyl-CoA N-acyltransferases (Nat)"/>
    <property type="match status" value="1"/>
</dbReference>
<dbReference type="Gene3D" id="3.40.50.300">
    <property type="entry name" value="P-loop containing nucleotide triphosphate hydrolases"/>
    <property type="match status" value="1"/>
</dbReference>
<comment type="caution">
    <text evidence="14">The sequence shown here is derived from an EMBL/GenBank/DDBJ whole genome shotgun (WGS) entry which is preliminary data.</text>
</comment>
<feature type="binding site" evidence="12">
    <location>
        <position position="200"/>
    </location>
    <ligand>
        <name>ATP</name>
        <dbReference type="ChEBI" id="CHEBI:30616"/>
    </ligand>
</feature>
<dbReference type="Gene3D" id="3.40.630.30">
    <property type="match status" value="1"/>
</dbReference>
<keyword evidence="3 12" id="KW-0808">Transferase</keyword>
<comment type="catalytic activity">
    <reaction evidence="9">
        <text>a cytidine in tRNA + acetyl-CoA + ATP + H2O = an N(4)-acetylcytidine in tRNA + ADP + phosphate + CoA + H(+)</text>
        <dbReference type="Rhea" id="RHEA:53876"/>
        <dbReference type="Rhea" id="RHEA-COMP:13670"/>
        <dbReference type="Rhea" id="RHEA-COMP:13671"/>
        <dbReference type="ChEBI" id="CHEBI:15377"/>
        <dbReference type="ChEBI" id="CHEBI:15378"/>
        <dbReference type="ChEBI" id="CHEBI:30616"/>
        <dbReference type="ChEBI" id="CHEBI:43474"/>
        <dbReference type="ChEBI" id="CHEBI:57287"/>
        <dbReference type="ChEBI" id="CHEBI:57288"/>
        <dbReference type="ChEBI" id="CHEBI:74900"/>
        <dbReference type="ChEBI" id="CHEBI:82748"/>
        <dbReference type="ChEBI" id="CHEBI:456216"/>
    </reaction>
</comment>
<reference evidence="14 15" key="1">
    <citation type="submission" date="2019-02" db="EMBL/GenBank/DDBJ databases">
        <title>Haloarcula mannanilyticum sp. nov., a mannan degrading haloarchaeon isolated from commercial salt.</title>
        <authorList>
            <person name="Enomoto S."/>
            <person name="Shimane Y."/>
            <person name="Kamekura M."/>
            <person name="Ito T."/>
            <person name="Moriya O."/>
            <person name="Ihara K."/>
            <person name="Takahashi-Ando N."/>
            <person name="Fukushima Y."/>
            <person name="Yoshida Y."/>
            <person name="Usama R."/>
            <person name="Takai K."/>
            <person name="Minegishi H."/>
        </authorList>
    </citation>
    <scope>NUCLEOTIDE SEQUENCE [LARGE SCALE GENOMIC DNA]</scope>
    <source>
        <strain evidence="14 15">MD130-1</strain>
    </source>
</reference>
<comment type="catalytic activity">
    <reaction evidence="11">
        <text>a cytidine in mRNA + acetyl-CoA + ATP + H2O = an N(4)-acetylcytidine in mRNA + ADP + phosphate + CoA + H(+)</text>
        <dbReference type="Rhea" id="RHEA:58480"/>
        <dbReference type="Rhea" id="RHEA-COMP:15145"/>
        <dbReference type="Rhea" id="RHEA-COMP:15146"/>
        <dbReference type="ChEBI" id="CHEBI:15377"/>
        <dbReference type="ChEBI" id="CHEBI:15378"/>
        <dbReference type="ChEBI" id="CHEBI:30616"/>
        <dbReference type="ChEBI" id="CHEBI:43474"/>
        <dbReference type="ChEBI" id="CHEBI:57287"/>
        <dbReference type="ChEBI" id="CHEBI:57288"/>
        <dbReference type="ChEBI" id="CHEBI:74900"/>
        <dbReference type="ChEBI" id="CHEBI:82748"/>
        <dbReference type="ChEBI" id="CHEBI:456216"/>
    </reaction>
</comment>
<dbReference type="InterPro" id="IPR013562">
    <property type="entry name" value="TmcA/NAT10_N"/>
</dbReference>
<dbReference type="HAMAP" id="MF_01886">
    <property type="entry name" value="tRNA_acetyltr_TmcA"/>
    <property type="match status" value="1"/>
</dbReference>
<dbReference type="GO" id="GO:0051391">
    <property type="term" value="P:tRNA acetylation"/>
    <property type="evidence" value="ECO:0007669"/>
    <property type="project" value="UniProtKB-UniRule"/>
</dbReference>
<comment type="catalytic activity">
    <reaction evidence="10">
        <text>a cytidine in RNA + acetyl-CoA + ATP + H2O = an N(4)-acetylcytidine in RNA + ADP + phosphate + CoA + H(+)</text>
        <dbReference type="Rhea" id="RHEA:82211"/>
        <dbReference type="Rhea" id="RHEA-COMP:15704"/>
        <dbReference type="Rhea" id="RHEA-COMP:19834"/>
        <dbReference type="ChEBI" id="CHEBI:15377"/>
        <dbReference type="ChEBI" id="CHEBI:15378"/>
        <dbReference type="ChEBI" id="CHEBI:30616"/>
        <dbReference type="ChEBI" id="CHEBI:43474"/>
        <dbReference type="ChEBI" id="CHEBI:57287"/>
        <dbReference type="ChEBI" id="CHEBI:57288"/>
        <dbReference type="ChEBI" id="CHEBI:74900"/>
        <dbReference type="ChEBI" id="CHEBI:82748"/>
        <dbReference type="ChEBI" id="CHEBI:456216"/>
    </reaction>
</comment>
<evidence type="ECO:0000259" key="13">
    <source>
        <dbReference type="PROSITE" id="PS51192"/>
    </source>
</evidence>
<dbReference type="PANTHER" id="PTHR10925">
    <property type="entry name" value="N-ACETYLTRANSFERASE 10"/>
    <property type="match status" value="1"/>
</dbReference>
<dbReference type="InterPro" id="IPR053477">
    <property type="entry name" value="tRNA_Cytidine_AcTrnsfr"/>
</dbReference>
<accession>A0A4C2EEG9</accession>
<dbReference type="InterPro" id="IPR027417">
    <property type="entry name" value="P-loop_NTPase"/>
</dbReference>
<dbReference type="InterPro" id="IPR024914">
    <property type="entry name" value="tRNA_acetyltr_TmcA"/>
</dbReference>
<dbReference type="Pfam" id="PF13718">
    <property type="entry name" value="GNAT_acetyltr_2"/>
    <property type="match status" value="1"/>
</dbReference>
<dbReference type="EC" id="2.3.1.193" evidence="12"/>
<evidence type="ECO:0000313" key="15">
    <source>
        <dbReference type="Proteomes" id="UP000304382"/>
    </source>
</evidence>
<dbReference type="GO" id="GO:1904812">
    <property type="term" value="P:rRNA acetylation involved in maturation of SSU-rRNA"/>
    <property type="evidence" value="ECO:0007669"/>
    <property type="project" value="TreeGrafter"/>
</dbReference>
<dbReference type="GO" id="GO:0120545">
    <property type="term" value="F:nucleic acid conformation isomerase activity"/>
    <property type="evidence" value="ECO:0007669"/>
    <property type="project" value="UniProtKB-ARBA"/>
</dbReference>
<keyword evidence="8 12" id="KW-0012">Acyltransferase</keyword>
<evidence type="ECO:0000256" key="1">
    <source>
        <dbReference type="ARBA" id="ARBA00022490"/>
    </source>
</evidence>
<dbReference type="EMBL" id="BIXZ01000001">
    <property type="protein sequence ID" value="GCF12855.1"/>
    <property type="molecule type" value="Genomic_DNA"/>
</dbReference>
<feature type="binding site" evidence="12">
    <location>
        <begin position="519"/>
        <end position="521"/>
    </location>
    <ligand>
        <name>acetyl-CoA</name>
        <dbReference type="ChEBI" id="CHEBI:57288"/>
    </ligand>
</feature>
<evidence type="ECO:0000256" key="6">
    <source>
        <dbReference type="ARBA" id="ARBA00022840"/>
    </source>
</evidence>
<dbReference type="SUPFAM" id="SSF52540">
    <property type="entry name" value="P-loop containing nucleoside triphosphate hydrolases"/>
    <property type="match status" value="1"/>
</dbReference>
<dbReference type="RefSeq" id="WP_137682515.1">
    <property type="nucleotide sequence ID" value="NZ_BIXZ01000001.1"/>
</dbReference>
<proteinExistence type="inferred from homology"/>
<dbReference type="NCBIfam" id="NF041296">
    <property type="entry name" value="RNAactase_tcmA_Halo"/>
    <property type="match status" value="1"/>
</dbReference>
<gene>
    <name evidence="12" type="primary">tmcA</name>
    <name evidence="14" type="ORF">Harman_07900</name>
</gene>
<dbReference type="PANTHER" id="PTHR10925:SF5">
    <property type="entry name" value="RNA CYTIDINE ACETYLTRANSFERASE"/>
    <property type="match status" value="1"/>
</dbReference>
<dbReference type="GO" id="GO:0051392">
    <property type="term" value="F:tRNA cytidine N4-acetyltransferase activity"/>
    <property type="evidence" value="ECO:0007669"/>
    <property type="project" value="UniProtKB-UniRule"/>
</dbReference>
<dbReference type="InterPro" id="IPR032672">
    <property type="entry name" value="TmcA/NAT10/Kre33"/>
</dbReference>
<feature type="binding site" evidence="12">
    <location>
        <position position="565"/>
    </location>
    <ligand>
        <name>acetyl-CoA</name>
        <dbReference type="ChEBI" id="CHEBI:57288"/>
    </ligand>
</feature>
<evidence type="ECO:0000256" key="7">
    <source>
        <dbReference type="ARBA" id="ARBA00022884"/>
    </source>
</evidence>
<dbReference type="GO" id="GO:0106162">
    <property type="term" value="F:mRNA N-acetyltransferase activity"/>
    <property type="evidence" value="ECO:0007669"/>
    <property type="project" value="RHEA"/>
</dbReference>
<dbReference type="GO" id="GO:0002101">
    <property type="term" value="P:tRNA wobble cytosine modification"/>
    <property type="evidence" value="ECO:0007669"/>
    <property type="project" value="UniProtKB-UniRule"/>
</dbReference>
<comment type="catalytic activity">
    <reaction evidence="12">
        <text>cytidine(34) in elongator tRNA(Met) + acetyl-CoA + ATP + H2O = N(4)-acetylcytidine(34) in elongator tRNA(Met) + ADP + phosphate + CoA + H(+)</text>
        <dbReference type="Rhea" id="RHEA:43788"/>
        <dbReference type="Rhea" id="RHEA-COMP:10693"/>
        <dbReference type="Rhea" id="RHEA-COMP:10694"/>
        <dbReference type="ChEBI" id="CHEBI:15377"/>
        <dbReference type="ChEBI" id="CHEBI:15378"/>
        <dbReference type="ChEBI" id="CHEBI:30616"/>
        <dbReference type="ChEBI" id="CHEBI:43474"/>
        <dbReference type="ChEBI" id="CHEBI:57287"/>
        <dbReference type="ChEBI" id="CHEBI:57288"/>
        <dbReference type="ChEBI" id="CHEBI:74900"/>
        <dbReference type="ChEBI" id="CHEBI:82748"/>
        <dbReference type="ChEBI" id="CHEBI:456216"/>
        <dbReference type="EC" id="2.3.1.193"/>
    </reaction>
</comment>
<keyword evidence="1 12" id="KW-0963">Cytoplasm</keyword>
<dbReference type="Gene3D" id="3.40.50.11040">
    <property type="match status" value="1"/>
</dbReference>
<dbReference type="Pfam" id="PF05127">
    <property type="entry name" value="NAT10_TcmA_helicase"/>
    <property type="match status" value="1"/>
</dbReference>
<evidence type="ECO:0000256" key="11">
    <source>
        <dbReference type="ARBA" id="ARBA00049914"/>
    </source>
</evidence>
<keyword evidence="7 12" id="KW-0694">RNA-binding</keyword>
<keyword evidence="2 12" id="KW-0820">tRNA-binding</keyword>
<evidence type="ECO:0000256" key="5">
    <source>
        <dbReference type="ARBA" id="ARBA00022741"/>
    </source>
</evidence>
<dbReference type="Pfam" id="PF08351">
    <property type="entry name" value="TmcA_N"/>
    <property type="match status" value="1"/>
</dbReference>
<evidence type="ECO:0000256" key="8">
    <source>
        <dbReference type="ARBA" id="ARBA00023315"/>
    </source>
</evidence>
<evidence type="ECO:0000256" key="3">
    <source>
        <dbReference type="ARBA" id="ARBA00022679"/>
    </source>
</evidence>
<dbReference type="OrthoDB" id="312894at2157"/>
<keyword evidence="4 12" id="KW-0819">tRNA processing</keyword>
<dbReference type="GO" id="GO:0000049">
    <property type="term" value="F:tRNA binding"/>
    <property type="evidence" value="ECO:0007669"/>
    <property type="project" value="UniProtKB-UniRule"/>
</dbReference>
<evidence type="ECO:0000256" key="4">
    <source>
        <dbReference type="ARBA" id="ARBA00022694"/>
    </source>
</evidence>
<comment type="caution">
    <text evidence="12">Lacks conserved residue(s) required for the propagation of feature annotation.</text>
</comment>
<dbReference type="InterPro" id="IPR016181">
    <property type="entry name" value="Acyl_CoA_acyltransferase"/>
</dbReference>
<name>A0A4C2EEG9_9EURY</name>
<protein>
    <recommendedName>
        <fullName evidence="12">tRNA(Met) cytidine acetyltransferase TmcA</fullName>
        <ecNumber evidence="12">2.3.1.193</ecNumber>
    </recommendedName>
</protein>
<dbReference type="GO" id="GO:0005737">
    <property type="term" value="C:cytoplasm"/>
    <property type="evidence" value="ECO:0007669"/>
    <property type="project" value="UniProtKB-SubCell"/>
</dbReference>
<dbReference type="Proteomes" id="UP000304382">
    <property type="component" value="Unassembled WGS sequence"/>
</dbReference>
<dbReference type="GO" id="GO:0140097">
    <property type="term" value="F:catalytic activity, acting on DNA"/>
    <property type="evidence" value="ECO:0007669"/>
    <property type="project" value="UniProtKB-ARBA"/>
</dbReference>
<feature type="binding site" evidence="12">
    <location>
        <position position="373"/>
    </location>
    <ligand>
        <name>ATP</name>
        <dbReference type="ChEBI" id="CHEBI:30616"/>
    </ligand>
</feature>
<comment type="similarity">
    <text evidence="12">Belongs to the TmcA family.</text>
</comment>
<evidence type="ECO:0000256" key="9">
    <source>
        <dbReference type="ARBA" id="ARBA00049883"/>
    </source>
</evidence>
<sequence>MDIARSLRAEARRADERRLLVLAGDPDRTRERAAAALDAAAIPSAETTVVGPEPFLDCEHHEQSRAEELLGRTRTAVVLDAHEELRPDAVGRTVGAVDGGGLYVLLAPPLNEWPEERDGFSESLAVPPFDVADVTGHFRRRFVETLRAHRGIAIVNVDTDTVEQDGLTNPPPSRPVPVPIPPADAQFRPETYAQCLTDDQRDAVQAFETLQAGGEAVVVEADRGRGKSSAAGLAAGNLATEGRDVLVTAPQYRSAGEVFTRAADLLETLGVDFTRDRASEPQRLDLAGAGCVRYAPPEEAATLLDDPDVVIVDEAAALPVRRLEQFLDAPAVAFTTTVHGYEGAGRGFSVRFRDRLAESGHAVTDMSMTTPIRYSDADPVEVWAFRALLLDARPPVDQLISDATPDTIAYQQLSAADLRADEHLLREVFGLLVLAHYRTEPSDLARLLDAPNLTVRALTHEGHVVAVALLAQEGGLSAETRATMYEGGRVRGNMLPDVLSTQLRDEAAGVPVGQRVLRIATHAAVRSRGLGSKLLSEIKAEFAERVDWLGVGYGATPDLVRFWTRNGYSTVHLATSRNATSGEYSVVMLDPCSDDGAALATRHGGWFRDRIAAVLSDPLDDCDPDVVRTVLRATDWEPTLSLSAWEWRLIAGVPGGASILDTNPAPFRDLARRHLSDPADPTALSAREERLLVRKVLQGRPWSAVTEELAFVSERECMRTLGGIVERLTRLYGDRWVQEELDRHQ</sequence>
<dbReference type="InterPro" id="IPR000182">
    <property type="entry name" value="GNAT_dom"/>
</dbReference>
<dbReference type="InterPro" id="IPR007807">
    <property type="entry name" value="TcmA/NAT10_helicase"/>
</dbReference>
<dbReference type="AlphaFoldDB" id="A0A4C2EEG9"/>
<keyword evidence="5 12" id="KW-0547">Nucleotide-binding</keyword>
<keyword evidence="15" id="KW-1185">Reference proteome</keyword>
<evidence type="ECO:0000313" key="14">
    <source>
        <dbReference type="EMBL" id="GCF12855.1"/>
    </source>
</evidence>
<dbReference type="InterPro" id="IPR014001">
    <property type="entry name" value="Helicase_ATP-bd"/>
</dbReference>
<comment type="subcellular location">
    <subcellularLocation>
        <location evidence="12">Cytoplasm</location>
    </subcellularLocation>
</comment>
<evidence type="ECO:0000256" key="10">
    <source>
        <dbReference type="ARBA" id="ARBA00049889"/>
    </source>
</evidence>
<dbReference type="PROSITE" id="PS51192">
    <property type="entry name" value="HELICASE_ATP_BIND_1"/>
    <property type="match status" value="1"/>
</dbReference>
<organism evidence="14 15">
    <name type="scientific">Haloarcula mannanilytica</name>
    <dbReference type="NCBI Taxonomy" id="2509225"/>
    <lineage>
        <taxon>Archaea</taxon>
        <taxon>Methanobacteriati</taxon>
        <taxon>Methanobacteriota</taxon>
        <taxon>Stenosarchaea group</taxon>
        <taxon>Halobacteria</taxon>
        <taxon>Halobacteriales</taxon>
        <taxon>Haloarculaceae</taxon>
        <taxon>Haloarcula</taxon>
    </lineage>
</organism>
<comment type="function">
    <text evidence="12">Catalyzes the formation of N(4)-acetylcytidine (ac(4)C) at the wobble position of tRNA(Met), by using acetyl-CoA as an acetyl donor and ATP (or GTP).</text>
</comment>
<evidence type="ECO:0000256" key="12">
    <source>
        <dbReference type="HAMAP-Rule" id="MF_01886"/>
    </source>
</evidence>
<evidence type="ECO:0000256" key="2">
    <source>
        <dbReference type="ARBA" id="ARBA00022555"/>
    </source>
</evidence>
<keyword evidence="6 12" id="KW-0067">ATP-binding</keyword>
<dbReference type="GO" id="GO:1990883">
    <property type="term" value="F:18S rRNA cytidine N-acetyltransferase activity"/>
    <property type="evidence" value="ECO:0007669"/>
    <property type="project" value="TreeGrafter"/>
</dbReference>
<feature type="domain" description="Helicase ATP-binding" evidence="13">
    <location>
        <begin position="208"/>
        <end position="356"/>
    </location>
</feature>
<dbReference type="GO" id="GO:0005524">
    <property type="term" value="F:ATP binding"/>
    <property type="evidence" value="ECO:0007669"/>
    <property type="project" value="UniProtKB-UniRule"/>
</dbReference>